<dbReference type="EMBL" id="CP036316">
    <property type="protein sequence ID" value="QDT66711.1"/>
    <property type="molecule type" value="Genomic_DNA"/>
</dbReference>
<evidence type="ECO:0000259" key="3">
    <source>
        <dbReference type="Pfam" id="PF07626"/>
    </source>
</evidence>
<evidence type="ECO:0000313" key="8">
    <source>
        <dbReference type="EMBL" id="QDT66711.1"/>
    </source>
</evidence>
<dbReference type="Pfam" id="PF07635">
    <property type="entry name" value="PSCyt1"/>
    <property type="match status" value="1"/>
</dbReference>
<dbReference type="InterPro" id="IPR011429">
    <property type="entry name" value="Cyt_c_Planctomycete-type"/>
</dbReference>
<dbReference type="Pfam" id="PF07637">
    <property type="entry name" value="PSD5"/>
    <property type="match status" value="1"/>
</dbReference>
<evidence type="ECO:0000256" key="1">
    <source>
        <dbReference type="SAM" id="SignalP"/>
    </source>
</evidence>
<dbReference type="Pfam" id="PF07627">
    <property type="entry name" value="PSCyt3"/>
    <property type="match status" value="1"/>
</dbReference>
<keyword evidence="9" id="KW-1185">Reference proteome</keyword>
<protein>
    <recommendedName>
        <fullName evidence="10">Planctomycete cytochrome C</fullName>
    </recommendedName>
</protein>
<evidence type="ECO:0000259" key="2">
    <source>
        <dbReference type="Pfam" id="PF07624"/>
    </source>
</evidence>
<feature type="domain" description="DUF1592" evidence="5">
    <location>
        <begin position="440"/>
        <end position="578"/>
    </location>
</feature>
<feature type="domain" description="DUF1588" evidence="4">
    <location>
        <begin position="597"/>
        <end position="697"/>
    </location>
</feature>
<proteinExistence type="predicted"/>
<dbReference type="InterPro" id="IPR013043">
    <property type="entry name" value="DUF1595"/>
</dbReference>
<dbReference type="Pfam" id="PF07624">
    <property type="entry name" value="PSD2"/>
    <property type="match status" value="1"/>
</dbReference>
<dbReference type="InterPro" id="IPR013036">
    <property type="entry name" value="DUF1587"/>
</dbReference>
<dbReference type="Pfam" id="PF07631">
    <property type="entry name" value="PSD4"/>
    <property type="match status" value="1"/>
</dbReference>
<dbReference type="KEGG" id="chya:V22_39820"/>
<dbReference type="Proteomes" id="UP000319976">
    <property type="component" value="Chromosome"/>
</dbReference>
<evidence type="ECO:0000259" key="7">
    <source>
        <dbReference type="Pfam" id="PF07637"/>
    </source>
</evidence>
<reference evidence="8 9" key="1">
    <citation type="submission" date="2019-02" db="EMBL/GenBank/DDBJ databases">
        <title>Deep-cultivation of Planctomycetes and their phenomic and genomic characterization uncovers novel biology.</title>
        <authorList>
            <person name="Wiegand S."/>
            <person name="Jogler M."/>
            <person name="Boedeker C."/>
            <person name="Pinto D."/>
            <person name="Vollmers J."/>
            <person name="Rivas-Marin E."/>
            <person name="Kohn T."/>
            <person name="Peeters S.H."/>
            <person name="Heuer A."/>
            <person name="Rast P."/>
            <person name="Oberbeckmann S."/>
            <person name="Bunk B."/>
            <person name="Jeske O."/>
            <person name="Meyerdierks A."/>
            <person name="Storesund J.E."/>
            <person name="Kallscheuer N."/>
            <person name="Luecker S."/>
            <person name="Lage O.M."/>
            <person name="Pohl T."/>
            <person name="Merkel B.J."/>
            <person name="Hornburger P."/>
            <person name="Mueller R.-W."/>
            <person name="Bruemmer F."/>
            <person name="Labrenz M."/>
            <person name="Spormann A.M."/>
            <person name="Op den Camp H."/>
            <person name="Overmann J."/>
            <person name="Amann R."/>
            <person name="Jetten M.S.M."/>
            <person name="Mascher T."/>
            <person name="Medema M.H."/>
            <person name="Devos D.P."/>
            <person name="Kaster A.-K."/>
            <person name="Ovreas L."/>
            <person name="Rohde M."/>
            <person name="Galperin M.Y."/>
            <person name="Jogler C."/>
        </authorList>
    </citation>
    <scope>NUCLEOTIDE SEQUENCE [LARGE SCALE GENOMIC DNA]</scope>
    <source>
        <strain evidence="8 9">V22</strain>
    </source>
</reference>
<feature type="chain" id="PRO_5022059405" description="Planctomycete cytochrome C" evidence="1">
    <location>
        <begin position="21"/>
        <end position="802"/>
    </location>
</feature>
<feature type="signal peptide" evidence="1">
    <location>
        <begin position="1"/>
        <end position="20"/>
    </location>
</feature>
<dbReference type="InterPro" id="IPR013039">
    <property type="entry name" value="DUF1588"/>
</dbReference>
<feature type="domain" description="DUF1585" evidence="2">
    <location>
        <begin position="711"/>
        <end position="784"/>
    </location>
</feature>
<feature type="domain" description="DUF1595" evidence="7">
    <location>
        <begin position="364"/>
        <end position="425"/>
    </location>
</feature>
<evidence type="ECO:0000259" key="5">
    <source>
        <dbReference type="Pfam" id="PF07631"/>
    </source>
</evidence>
<sequence length="802" mass="90871" precursor="true">MFNLQTDCRLILTMSLSAMALMTLGANCIADDPNLLQSSKAGLLERYCVDCHAGDTGEAGLAIDDLLSYSSGKDHLPEWVRIWKNVRAELMPPADYDLPSQMERAEILQWIEQDIFRLDATNLDPGRVTIRRLNREEYRNTIFDLFGIQYPTRDYFPPDDTGYGFDTIGDVLSLSPILFEKYLKASQEIVSQVIPLEQSIVTNKPVTDIQFTTYDGQTVPQSEERLVEVDRPLNISLNISRDGKYRIEFSVTVKGVSQPDDSAARINLHYGDKELISEKLADYQQQPLWLSDNTRLISGQHSFQLSLDETPHPSDNHRAPTLKVEEFRVVGPLDDNLNQYDWRGKSVFFKGPAVGSVAEQRDYAQQMIERLALRLYRRPIDEDSLNQLLDAVMEVAARENHSLEHGIAHAMTAMLTSSRFLYRAEIQPEPNSPGTVVPVDEFALASRLSFLLWNSTPDDQLLELAGKGQLRGRLKSEIDRLLSDSRSLRFYQQFVGQWLQTKDAVGVNISAKHVIKLPPSELRTRQIRTFSKKYTRNAMRQETELLFQYLVNEQRPLTELLTADYTFLNEWLARLYEIEGVVGEEMRRVELPPDANRRGILAHGSLHTVTSNPTRTSPVKRGLFLLENILGTPAPPAPADVPSIEEVQNKVGGDLNIRQLMEVHREDALCASCHSRMDPLGLALENFTAISSWRESENGIAIDTSGQLITGETFQNYQELADVIVTKRKYDFYRCVTEKLLTYALGRGLEYYDVPSVEQIVTRLDEADGNTRELIYAVVDSAPFQKRRGDGSVLTTQTPDED</sequence>
<dbReference type="Pfam" id="PF07626">
    <property type="entry name" value="PSD3"/>
    <property type="match status" value="1"/>
</dbReference>
<keyword evidence="1" id="KW-0732">Signal</keyword>
<feature type="domain" description="Cytochrome C Planctomycete-type" evidence="6">
    <location>
        <begin position="48"/>
        <end position="95"/>
    </location>
</feature>
<evidence type="ECO:0008006" key="10">
    <source>
        <dbReference type="Google" id="ProtNLM"/>
    </source>
</evidence>
<gene>
    <name evidence="8" type="ORF">V22_39820</name>
</gene>
<feature type="domain" description="DUF1587" evidence="3">
    <location>
        <begin position="131"/>
        <end position="194"/>
    </location>
</feature>
<evidence type="ECO:0000259" key="4">
    <source>
        <dbReference type="Pfam" id="PF07627"/>
    </source>
</evidence>
<organism evidence="8 9">
    <name type="scientific">Calycomorphotria hydatis</name>
    <dbReference type="NCBI Taxonomy" id="2528027"/>
    <lineage>
        <taxon>Bacteria</taxon>
        <taxon>Pseudomonadati</taxon>
        <taxon>Planctomycetota</taxon>
        <taxon>Planctomycetia</taxon>
        <taxon>Planctomycetales</taxon>
        <taxon>Planctomycetaceae</taxon>
        <taxon>Calycomorphotria</taxon>
    </lineage>
</organism>
<dbReference type="InterPro" id="IPR013042">
    <property type="entry name" value="DUF1592"/>
</dbReference>
<evidence type="ECO:0000313" key="9">
    <source>
        <dbReference type="Proteomes" id="UP000319976"/>
    </source>
</evidence>
<name>A0A517TEA8_9PLAN</name>
<evidence type="ECO:0000259" key="6">
    <source>
        <dbReference type="Pfam" id="PF07635"/>
    </source>
</evidence>
<dbReference type="AlphaFoldDB" id="A0A517TEA8"/>
<accession>A0A517TEA8</accession>
<dbReference type="InterPro" id="IPR011478">
    <property type="entry name" value="DUF1585"/>
</dbReference>